<dbReference type="AlphaFoldDB" id="A0A8H8A2A1"/>
<keyword evidence="2" id="KW-0732">Signal</keyword>
<comment type="caution">
    <text evidence="3">The sequence shown here is derived from an EMBL/GenBank/DDBJ whole genome shotgun (WGS) entry which is preliminary data.</text>
</comment>
<name>A0A8H8A2A1_9FUNG</name>
<dbReference type="EMBL" id="JAEFCI010000684">
    <property type="protein sequence ID" value="KAG5463383.1"/>
    <property type="molecule type" value="Genomic_DNA"/>
</dbReference>
<feature type="region of interest" description="Disordered" evidence="1">
    <location>
        <begin position="128"/>
        <end position="160"/>
    </location>
</feature>
<evidence type="ECO:0000313" key="3">
    <source>
        <dbReference type="EMBL" id="KAG5463383.1"/>
    </source>
</evidence>
<protein>
    <submittedName>
        <fullName evidence="3">Uncharacterized protein</fullName>
    </submittedName>
</protein>
<proteinExistence type="predicted"/>
<keyword evidence="4" id="KW-1185">Reference proteome</keyword>
<organism evidence="3 4">
    <name type="scientific">Olpidium bornovanus</name>
    <dbReference type="NCBI Taxonomy" id="278681"/>
    <lineage>
        <taxon>Eukaryota</taxon>
        <taxon>Fungi</taxon>
        <taxon>Fungi incertae sedis</taxon>
        <taxon>Olpidiomycota</taxon>
        <taxon>Olpidiomycotina</taxon>
        <taxon>Olpidiomycetes</taxon>
        <taxon>Olpidiales</taxon>
        <taxon>Olpidiaceae</taxon>
        <taxon>Olpidium</taxon>
    </lineage>
</organism>
<reference evidence="3 4" key="1">
    <citation type="journal article" name="Sci. Rep.">
        <title>Genome-scale phylogenetic analyses confirm Olpidium as the closest living zoosporic fungus to the non-flagellated, terrestrial fungi.</title>
        <authorList>
            <person name="Chang Y."/>
            <person name="Rochon D."/>
            <person name="Sekimoto S."/>
            <person name="Wang Y."/>
            <person name="Chovatia M."/>
            <person name="Sandor L."/>
            <person name="Salamov A."/>
            <person name="Grigoriev I.V."/>
            <person name="Stajich J.E."/>
            <person name="Spatafora J.W."/>
        </authorList>
    </citation>
    <scope>NUCLEOTIDE SEQUENCE [LARGE SCALE GENOMIC DNA]</scope>
    <source>
        <strain evidence="3">S191</strain>
    </source>
</reference>
<evidence type="ECO:0000256" key="1">
    <source>
        <dbReference type="SAM" id="MobiDB-lite"/>
    </source>
</evidence>
<evidence type="ECO:0000256" key="2">
    <source>
        <dbReference type="SAM" id="SignalP"/>
    </source>
</evidence>
<sequence>MPAAAVRVLAACVLAFSLLAAANEEKWQPEIPPEVCIRSWSECLRAPSRSLCPFLRLSLPLGNVFQLSVASPRASSVGPYCISRKPHSLKHFVNLYECATPGLSHWQFQLVDTTPGADGAYYQIKDLKTGKGPRSKPFALPPRVYPHSGPPSSAAAKLRT</sequence>
<dbReference type="Proteomes" id="UP000673691">
    <property type="component" value="Unassembled WGS sequence"/>
</dbReference>
<gene>
    <name evidence="3" type="ORF">BJ554DRAFT_8006</name>
</gene>
<feature type="signal peptide" evidence="2">
    <location>
        <begin position="1"/>
        <end position="22"/>
    </location>
</feature>
<feature type="chain" id="PRO_5034339598" evidence="2">
    <location>
        <begin position="23"/>
        <end position="160"/>
    </location>
</feature>
<accession>A0A8H8A2A1</accession>
<evidence type="ECO:0000313" key="4">
    <source>
        <dbReference type="Proteomes" id="UP000673691"/>
    </source>
</evidence>